<dbReference type="RefSeq" id="WP_343132224.1">
    <property type="nucleotide sequence ID" value="NZ_JBCITK010000002.1"/>
</dbReference>
<protein>
    <submittedName>
        <fullName evidence="1">Uncharacterized protein</fullName>
    </submittedName>
</protein>
<proteinExistence type="predicted"/>
<dbReference type="Proteomes" id="UP001418796">
    <property type="component" value="Unassembled WGS sequence"/>
</dbReference>
<evidence type="ECO:0000313" key="1">
    <source>
        <dbReference type="EMBL" id="MEN0645557.1"/>
    </source>
</evidence>
<evidence type="ECO:0000313" key="2">
    <source>
        <dbReference type="Proteomes" id="UP001418796"/>
    </source>
</evidence>
<reference evidence="1 2" key="1">
    <citation type="submission" date="2024-03" db="EMBL/GenBank/DDBJ databases">
        <title>Bacilli Hybrid Assemblies.</title>
        <authorList>
            <person name="Kovac J."/>
        </authorList>
    </citation>
    <scope>NUCLEOTIDE SEQUENCE [LARGE SCALE GENOMIC DNA]</scope>
    <source>
        <strain evidence="1 2">FSL R7-0666</strain>
    </source>
</reference>
<comment type="caution">
    <text evidence="1">The sequence shown here is derived from an EMBL/GenBank/DDBJ whole genome shotgun (WGS) entry which is preliminary data.</text>
</comment>
<accession>A0ABU9VPN5</accession>
<organism evidence="1 2">
    <name type="scientific">Alkalicoccobacillus gibsonii</name>
    <dbReference type="NCBI Taxonomy" id="79881"/>
    <lineage>
        <taxon>Bacteria</taxon>
        <taxon>Bacillati</taxon>
        <taxon>Bacillota</taxon>
        <taxon>Bacilli</taxon>
        <taxon>Bacillales</taxon>
        <taxon>Bacillaceae</taxon>
        <taxon>Alkalicoccobacillus</taxon>
    </lineage>
</organism>
<gene>
    <name evidence="1" type="ORF">MKY91_20540</name>
</gene>
<dbReference type="EMBL" id="JBCITK010000002">
    <property type="protein sequence ID" value="MEN0645557.1"/>
    <property type="molecule type" value="Genomic_DNA"/>
</dbReference>
<name>A0ABU9VPN5_9BACI</name>
<sequence>MSELSIFEKYAKLPDEEYNKLITKLRQSGSLRFADAIEATRKRMITND</sequence>
<keyword evidence="2" id="KW-1185">Reference proteome</keyword>